<comment type="caution">
    <text evidence="2">The sequence shown here is derived from an EMBL/GenBank/DDBJ whole genome shotgun (WGS) entry which is preliminary data.</text>
</comment>
<proteinExistence type="predicted"/>
<feature type="chain" id="PRO_5040475490" description="Secreted protein" evidence="1">
    <location>
        <begin position="19"/>
        <end position="95"/>
    </location>
</feature>
<gene>
    <name evidence="2" type="ORF">BDP27DRAFT_1338550</name>
</gene>
<evidence type="ECO:0000313" key="2">
    <source>
        <dbReference type="EMBL" id="KAF9061143.1"/>
    </source>
</evidence>
<organism evidence="2 3">
    <name type="scientific">Rhodocollybia butyracea</name>
    <dbReference type="NCBI Taxonomy" id="206335"/>
    <lineage>
        <taxon>Eukaryota</taxon>
        <taxon>Fungi</taxon>
        <taxon>Dikarya</taxon>
        <taxon>Basidiomycota</taxon>
        <taxon>Agaricomycotina</taxon>
        <taxon>Agaricomycetes</taxon>
        <taxon>Agaricomycetidae</taxon>
        <taxon>Agaricales</taxon>
        <taxon>Marasmiineae</taxon>
        <taxon>Omphalotaceae</taxon>
        <taxon>Rhodocollybia</taxon>
    </lineage>
</organism>
<reference evidence="2" key="1">
    <citation type="submission" date="2020-11" db="EMBL/GenBank/DDBJ databases">
        <authorList>
            <consortium name="DOE Joint Genome Institute"/>
            <person name="Ahrendt S."/>
            <person name="Riley R."/>
            <person name="Andreopoulos W."/>
            <person name="Labutti K."/>
            <person name="Pangilinan J."/>
            <person name="Ruiz-Duenas F.J."/>
            <person name="Barrasa J.M."/>
            <person name="Sanchez-Garcia M."/>
            <person name="Camarero S."/>
            <person name="Miyauchi S."/>
            <person name="Serrano A."/>
            <person name="Linde D."/>
            <person name="Babiker R."/>
            <person name="Drula E."/>
            <person name="Ayuso-Fernandez I."/>
            <person name="Pacheco R."/>
            <person name="Padilla G."/>
            <person name="Ferreira P."/>
            <person name="Barriuso J."/>
            <person name="Kellner H."/>
            <person name="Castanera R."/>
            <person name="Alfaro M."/>
            <person name="Ramirez L."/>
            <person name="Pisabarro A.G."/>
            <person name="Kuo A."/>
            <person name="Tritt A."/>
            <person name="Lipzen A."/>
            <person name="He G."/>
            <person name="Yan M."/>
            <person name="Ng V."/>
            <person name="Cullen D."/>
            <person name="Martin F."/>
            <person name="Rosso M.-N."/>
            <person name="Henrissat B."/>
            <person name="Hibbett D."/>
            <person name="Martinez A.T."/>
            <person name="Grigoriev I.V."/>
        </authorList>
    </citation>
    <scope>NUCLEOTIDE SEQUENCE</scope>
    <source>
        <strain evidence="2">AH 40177</strain>
    </source>
</reference>
<evidence type="ECO:0000256" key="1">
    <source>
        <dbReference type="SAM" id="SignalP"/>
    </source>
</evidence>
<dbReference type="Proteomes" id="UP000772434">
    <property type="component" value="Unassembled WGS sequence"/>
</dbReference>
<keyword evidence="1" id="KW-0732">Signal</keyword>
<name>A0A9P5U124_9AGAR</name>
<evidence type="ECO:0000313" key="3">
    <source>
        <dbReference type="Proteomes" id="UP000772434"/>
    </source>
</evidence>
<sequence length="95" mass="10780">FVKCCLFLCCVWNWKVVALRRSTIGSELSQMLFCHLTTFQICLHVVESMFNLIRRHGVLSTSRQLAGPFSFAMSGNFRCQMVKNLEGDSATRPCA</sequence>
<accession>A0A9P5U124</accession>
<dbReference type="AlphaFoldDB" id="A0A9P5U124"/>
<feature type="non-terminal residue" evidence="2">
    <location>
        <position position="1"/>
    </location>
</feature>
<protein>
    <recommendedName>
        <fullName evidence="4">Secreted protein</fullName>
    </recommendedName>
</protein>
<dbReference type="EMBL" id="JADNRY010000212">
    <property type="protein sequence ID" value="KAF9061143.1"/>
    <property type="molecule type" value="Genomic_DNA"/>
</dbReference>
<feature type="signal peptide" evidence="1">
    <location>
        <begin position="1"/>
        <end position="18"/>
    </location>
</feature>
<keyword evidence="3" id="KW-1185">Reference proteome</keyword>
<evidence type="ECO:0008006" key="4">
    <source>
        <dbReference type="Google" id="ProtNLM"/>
    </source>
</evidence>